<dbReference type="InterPro" id="IPR017508">
    <property type="entry name" value="HipA_N1"/>
</dbReference>
<dbReference type="EMBL" id="CP033222">
    <property type="protein sequence ID" value="AZV80983.1"/>
    <property type="molecule type" value="Genomic_DNA"/>
</dbReference>
<dbReference type="AlphaFoldDB" id="A0A3T0NAF8"/>
<evidence type="ECO:0000313" key="6">
    <source>
        <dbReference type="EMBL" id="AZV80983.1"/>
    </source>
</evidence>
<protein>
    <submittedName>
        <fullName evidence="6">Type II toxin-antitoxin system HipA family toxin</fullName>
    </submittedName>
</protein>
<dbReference type="Pfam" id="PF13657">
    <property type="entry name" value="Couple_hipA"/>
    <property type="match status" value="1"/>
</dbReference>
<dbReference type="NCBIfam" id="TIGR03071">
    <property type="entry name" value="couple_hipA"/>
    <property type="match status" value="1"/>
</dbReference>
<sequence length="438" mass="47974">MGRKPIRRVLCVYLNGRLAGKLTKKPDGAVSFTYSAEWLDWDHTFPVSLSLPLQMGEIRGGQVLSVFDNLLPDNDQLRRDVAQRMGAEGRDPHSLLSAIGRDCVGAMQFIPEGEAPGDPFSGESVTLEATGVEDILKNLSRKPLGLDREKAFRISVAGAQEKTALLFDEGVWKLPAGLTATTHILKTRMGLLAAGGIDMATSLENEFLCLKLARAFGFDVNDAWIERFGETDALVIERFDRQVSGERRLRLPQEDFCQALGYPSHTKYETDGGPGIGKCLELLQGAANSNGDRVTFFAAQIFFWMIGATDGHAKNFSVFLSPSGYELTPLYDILSAEPALAQKQITHRQMQLAMAVRGESRYYRIDQIVPRHFHSTAKRAGLGETLAGRAFDQIIGAGQGAIDAVRDALPVGFPEGVSKPIFAAARHRLTRLQAFHAA</sequence>
<keyword evidence="6" id="KW-0614">Plasmid</keyword>
<gene>
    <name evidence="6" type="ORF">EBB79_23990</name>
</gene>
<dbReference type="GO" id="GO:0005829">
    <property type="term" value="C:cytosol"/>
    <property type="evidence" value="ECO:0007669"/>
    <property type="project" value="TreeGrafter"/>
</dbReference>
<accession>A0A3T0NAF8</accession>
<dbReference type="InterPro" id="IPR052028">
    <property type="entry name" value="HipA_Ser/Thr_kinase"/>
</dbReference>
<name>A0A3T0NAF8_9RHOB</name>
<keyword evidence="3" id="KW-0418">Kinase</keyword>
<geneLocation type="plasmid" evidence="6 7">
    <name>pW43C</name>
</geneLocation>
<evidence type="ECO:0000259" key="5">
    <source>
        <dbReference type="Pfam" id="PF13657"/>
    </source>
</evidence>
<evidence type="ECO:0000256" key="1">
    <source>
        <dbReference type="ARBA" id="ARBA00010164"/>
    </source>
</evidence>
<evidence type="ECO:0000259" key="4">
    <source>
        <dbReference type="Pfam" id="PF07804"/>
    </source>
</evidence>
<dbReference type="OrthoDB" id="9805913at2"/>
<evidence type="ECO:0000256" key="2">
    <source>
        <dbReference type="ARBA" id="ARBA00022679"/>
    </source>
</evidence>
<proteinExistence type="inferred from homology"/>
<reference evidence="6 7" key="1">
    <citation type="submission" date="2018-10" db="EMBL/GenBank/DDBJ databases">
        <title>Parasedimentitalea marina sp. nov., a psychrophilic bacterium isolated from deep seawater of the New Britain Trench.</title>
        <authorList>
            <person name="Cao J."/>
        </authorList>
    </citation>
    <scope>NUCLEOTIDE SEQUENCE [LARGE SCALE GENOMIC DNA]</scope>
    <source>
        <strain evidence="6 7">W43</strain>
        <plasmid evidence="6 7">pW43C</plasmid>
    </source>
</reference>
<dbReference type="Pfam" id="PF07804">
    <property type="entry name" value="HipA_C"/>
    <property type="match status" value="1"/>
</dbReference>
<dbReference type="Proteomes" id="UP000283063">
    <property type="component" value="Plasmid pW43C"/>
</dbReference>
<dbReference type="InterPro" id="IPR012893">
    <property type="entry name" value="HipA-like_C"/>
</dbReference>
<dbReference type="RefSeq" id="WP_127751484.1">
    <property type="nucleotide sequence ID" value="NZ_CP033222.1"/>
</dbReference>
<dbReference type="KEGG" id="sedi:EBB79_23990"/>
<organism evidence="6 7">
    <name type="scientific">Parasedimentitalea marina</name>
    <dbReference type="NCBI Taxonomy" id="2483033"/>
    <lineage>
        <taxon>Bacteria</taxon>
        <taxon>Pseudomonadati</taxon>
        <taxon>Pseudomonadota</taxon>
        <taxon>Alphaproteobacteria</taxon>
        <taxon>Rhodobacterales</taxon>
        <taxon>Paracoccaceae</taxon>
        <taxon>Parasedimentitalea</taxon>
    </lineage>
</organism>
<dbReference type="GO" id="GO:0004674">
    <property type="term" value="F:protein serine/threonine kinase activity"/>
    <property type="evidence" value="ECO:0007669"/>
    <property type="project" value="TreeGrafter"/>
</dbReference>
<keyword evidence="2" id="KW-0808">Transferase</keyword>
<keyword evidence="7" id="KW-1185">Reference proteome</keyword>
<comment type="similarity">
    <text evidence="1">Belongs to the HipA Ser/Thr kinase family.</text>
</comment>
<evidence type="ECO:0000313" key="7">
    <source>
        <dbReference type="Proteomes" id="UP000283063"/>
    </source>
</evidence>
<dbReference type="PANTHER" id="PTHR37419">
    <property type="entry name" value="SERINE/THREONINE-PROTEIN KINASE TOXIN HIPA"/>
    <property type="match status" value="1"/>
</dbReference>
<evidence type="ECO:0000256" key="3">
    <source>
        <dbReference type="ARBA" id="ARBA00022777"/>
    </source>
</evidence>
<feature type="domain" description="HipA N-terminal subdomain 1" evidence="5">
    <location>
        <begin position="11"/>
        <end position="109"/>
    </location>
</feature>
<dbReference type="PANTHER" id="PTHR37419:SF1">
    <property type="entry name" value="SERINE_THREONINE-PROTEIN KINASE TOXIN HIPA"/>
    <property type="match status" value="1"/>
</dbReference>
<feature type="domain" description="HipA-like C-terminal" evidence="4">
    <location>
        <begin position="154"/>
        <end position="395"/>
    </location>
</feature>